<dbReference type="GeneID" id="8859620"/>
<feature type="compositionally biased region" description="Low complexity" evidence="2">
    <location>
        <begin position="95"/>
        <end position="108"/>
    </location>
</feature>
<keyword evidence="5" id="KW-1185">Reference proteome</keyword>
<evidence type="ECO:0000256" key="1">
    <source>
        <dbReference type="ARBA" id="ARBA00006405"/>
    </source>
</evidence>
<accession>D2V976</accession>
<feature type="domain" description="PI31 proteasome regulator C-terminal" evidence="3">
    <location>
        <begin position="17"/>
        <end position="85"/>
    </location>
</feature>
<dbReference type="RefSeq" id="XP_002679285.1">
    <property type="nucleotide sequence ID" value="XM_002679239.1"/>
</dbReference>
<feature type="region of interest" description="Disordered" evidence="2">
    <location>
        <begin position="89"/>
        <end position="125"/>
    </location>
</feature>
<dbReference type="VEuPathDB" id="AmoebaDB:NAEGRDRAFT_47784"/>
<evidence type="ECO:0000256" key="2">
    <source>
        <dbReference type="SAM" id="MobiDB-lite"/>
    </source>
</evidence>
<sequence>MNNNNFNKSMMNNNRRVGEQDLNPLPGFQPLQGNAPSSMSIGFGGNLVGPNNPIFNGSNIPSASSMGGGMKPQMLPGSRFDPVYPIIGPFGGSVSGNRGESSSSSSFGNINPDHHKPPQFGDEDL</sequence>
<evidence type="ECO:0000313" key="5">
    <source>
        <dbReference type="Proteomes" id="UP000006671"/>
    </source>
</evidence>
<reference evidence="4 5" key="1">
    <citation type="journal article" date="2010" name="Cell">
        <title>The genome of Naegleria gruberi illuminates early eukaryotic versatility.</title>
        <authorList>
            <person name="Fritz-Laylin L.K."/>
            <person name="Prochnik S.E."/>
            <person name="Ginger M.L."/>
            <person name="Dacks J.B."/>
            <person name="Carpenter M.L."/>
            <person name="Field M.C."/>
            <person name="Kuo A."/>
            <person name="Paredez A."/>
            <person name="Chapman J."/>
            <person name="Pham J."/>
            <person name="Shu S."/>
            <person name="Neupane R."/>
            <person name="Cipriano M."/>
            <person name="Mancuso J."/>
            <person name="Tu H."/>
            <person name="Salamov A."/>
            <person name="Lindquist E."/>
            <person name="Shapiro H."/>
            <person name="Lucas S."/>
            <person name="Grigoriev I.V."/>
            <person name="Cande W.Z."/>
            <person name="Fulton C."/>
            <person name="Rokhsar D.S."/>
            <person name="Dawson S.C."/>
        </authorList>
    </citation>
    <scope>NUCLEOTIDE SEQUENCE [LARGE SCALE GENOMIC DNA]</scope>
    <source>
        <strain evidence="4 5">NEG-M</strain>
    </source>
</reference>
<dbReference type="InParanoid" id="D2V976"/>
<dbReference type="KEGG" id="ngr:NAEGRDRAFT_47784"/>
<dbReference type="Proteomes" id="UP000006671">
    <property type="component" value="Unassembled WGS sequence"/>
</dbReference>
<organism evidence="5">
    <name type="scientific">Naegleria gruberi</name>
    <name type="common">Amoeba</name>
    <dbReference type="NCBI Taxonomy" id="5762"/>
    <lineage>
        <taxon>Eukaryota</taxon>
        <taxon>Discoba</taxon>
        <taxon>Heterolobosea</taxon>
        <taxon>Tetramitia</taxon>
        <taxon>Eutetramitia</taxon>
        <taxon>Vahlkampfiidae</taxon>
        <taxon>Naegleria</taxon>
    </lineage>
</organism>
<dbReference type="EMBL" id="GG738858">
    <property type="protein sequence ID" value="EFC46541.1"/>
    <property type="molecule type" value="Genomic_DNA"/>
</dbReference>
<protein>
    <submittedName>
        <fullName evidence="4">Predicted protein</fullName>
    </submittedName>
</protein>
<name>D2V976_NAEGR</name>
<feature type="compositionally biased region" description="Low complexity" evidence="2">
    <location>
        <begin position="1"/>
        <end position="14"/>
    </location>
</feature>
<proteinExistence type="inferred from homology"/>
<gene>
    <name evidence="4" type="ORF">NAEGRDRAFT_47784</name>
</gene>
<dbReference type="AlphaFoldDB" id="D2V976"/>
<comment type="similarity">
    <text evidence="1">Belongs to the proteasome inhibitor PI31 family.</text>
</comment>
<evidence type="ECO:0000259" key="3">
    <source>
        <dbReference type="Pfam" id="PF08577"/>
    </source>
</evidence>
<dbReference type="Pfam" id="PF08577">
    <property type="entry name" value="PI31_Prot_C"/>
    <property type="match status" value="1"/>
</dbReference>
<dbReference type="InterPro" id="IPR013886">
    <property type="entry name" value="PI31_Prot_C"/>
</dbReference>
<feature type="region of interest" description="Disordered" evidence="2">
    <location>
        <begin position="1"/>
        <end position="37"/>
    </location>
</feature>
<evidence type="ECO:0000313" key="4">
    <source>
        <dbReference type="EMBL" id="EFC46541.1"/>
    </source>
</evidence>